<dbReference type="EMBL" id="MN448289">
    <property type="protein sequence ID" value="QFG74570.1"/>
    <property type="molecule type" value="Genomic_DNA"/>
</dbReference>
<accession>A0A5J6VKN4</accession>
<name>A0A5J6VKN4_9VIRU</name>
<organism evidence="1">
    <name type="scientific">Megaviridae environmental sample</name>
    <dbReference type="NCBI Taxonomy" id="1737588"/>
    <lineage>
        <taxon>Viruses</taxon>
        <taxon>Varidnaviria</taxon>
        <taxon>Bamfordvirae</taxon>
        <taxon>Nucleocytoviricota</taxon>
        <taxon>Megaviricetes</taxon>
        <taxon>Imitervirales</taxon>
        <taxon>Mimiviridae</taxon>
        <taxon>environmental samples</taxon>
    </lineage>
</organism>
<evidence type="ECO:0000313" key="1">
    <source>
        <dbReference type="EMBL" id="QFG74570.1"/>
    </source>
</evidence>
<protein>
    <submittedName>
        <fullName evidence="1">Uncharacterized protein</fullName>
    </submittedName>
</protein>
<reference evidence="1" key="1">
    <citation type="journal article" date="2019" name="Philos. Trans. R. Soc. Lond., B, Biol. Sci.">
        <title>Targeted metagenomic recovery of four divergent viruses reveals shared and distinctive characteristics of giant viruses of marine eukaryotes.</title>
        <authorList>
            <person name="Needham D.M."/>
            <person name="Poirier C."/>
            <person name="Hehenberger E."/>
            <person name="Jimenez V."/>
            <person name="Swalwell J.E."/>
            <person name="Santoro A.E."/>
            <person name="Worden A.Z."/>
        </authorList>
    </citation>
    <scope>NUCLEOTIDE SEQUENCE</scope>
    <source>
        <strain evidence="1">MPacV-611</strain>
    </source>
</reference>
<proteinExistence type="predicted"/>
<sequence length="175" mass="21196">MTELVQKSYPYKMPIHHGIVFNVDDNEKNNGVCIKSLELNIRDYYDCKIKNLSQHELAEGWQQVLKNPDYNKKEGSKYYYHTYNVSLAQLPEHLWNKLQPIYDRDKGCIRHYFVKDKHNKYIVECNDLDSDIRLLYKLYLNYWMYETEMKELLDNLTKNDISGWLIIRCKKLLKF</sequence>